<protein>
    <recommendedName>
        <fullName evidence="9">SH3b domain-containing protein</fullName>
    </recommendedName>
</protein>
<dbReference type="AlphaFoldDB" id="A0A1V8M9T9"/>
<evidence type="ECO:0000256" key="1">
    <source>
        <dbReference type="ARBA" id="ARBA00004167"/>
    </source>
</evidence>
<feature type="signal peptide" evidence="8">
    <location>
        <begin position="1"/>
        <end position="19"/>
    </location>
</feature>
<dbReference type="STRING" id="1420851.AU255_11075"/>
<keyword evidence="4 7" id="KW-1133">Transmembrane helix</keyword>
<evidence type="ECO:0000256" key="5">
    <source>
        <dbReference type="ARBA" id="ARBA00023136"/>
    </source>
</evidence>
<evidence type="ECO:0000256" key="8">
    <source>
        <dbReference type="SAM" id="SignalP"/>
    </source>
</evidence>
<dbReference type="Pfam" id="PF08239">
    <property type="entry name" value="SH3_3"/>
    <property type="match status" value="1"/>
</dbReference>
<evidence type="ECO:0000313" key="11">
    <source>
        <dbReference type="Proteomes" id="UP000191980"/>
    </source>
</evidence>
<feature type="chain" id="PRO_5013026057" description="SH3b domain-containing protein" evidence="8">
    <location>
        <begin position="20"/>
        <end position="223"/>
    </location>
</feature>
<dbReference type="EMBL" id="LPUF01000001">
    <property type="protein sequence ID" value="OQK18329.1"/>
    <property type="molecule type" value="Genomic_DNA"/>
</dbReference>
<comment type="caution">
    <text evidence="10">The sequence shown here is derived from an EMBL/GenBank/DDBJ whole genome shotgun (WGS) entry which is preliminary data.</text>
</comment>
<dbReference type="InterPro" id="IPR016476">
    <property type="entry name" value="SH3_dom_pro"/>
</dbReference>
<dbReference type="Proteomes" id="UP000191980">
    <property type="component" value="Unassembled WGS sequence"/>
</dbReference>
<proteinExistence type="predicted"/>
<feature type="transmembrane region" description="Helical" evidence="7">
    <location>
        <begin position="189"/>
        <end position="207"/>
    </location>
</feature>
<evidence type="ECO:0000256" key="7">
    <source>
        <dbReference type="SAM" id="Phobius"/>
    </source>
</evidence>
<comment type="subcellular location">
    <subcellularLocation>
        <location evidence="1">Membrane</location>
        <topology evidence="1">Single-pass membrane protein</topology>
    </subcellularLocation>
</comment>
<keyword evidence="2 7" id="KW-0812">Transmembrane</keyword>
<evidence type="ECO:0000256" key="3">
    <source>
        <dbReference type="ARBA" id="ARBA00022729"/>
    </source>
</evidence>
<feature type="coiled-coil region" evidence="6">
    <location>
        <begin position="91"/>
        <end position="118"/>
    </location>
</feature>
<keyword evidence="6" id="KW-0175">Coiled coil</keyword>
<dbReference type="InterPro" id="IPR003646">
    <property type="entry name" value="SH3-like_bac-type"/>
</dbReference>
<dbReference type="NCBIfam" id="TIGR04211">
    <property type="entry name" value="SH3_and_anchor"/>
    <property type="match status" value="1"/>
</dbReference>
<gene>
    <name evidence="10" type="ORF">AU255_11075</name>
</gene>
<dbReference type="RefSeq" id="WP_233144622.1">
    <property type="nucleotide sequence ID" value="NZ_LPUF01000001.1"/>
</dbReference>
<evidence type="ECO:0000259" key="9">
    <source>
        <dbReference type="PROSITE" id="PS51781"/>
    </source>
</evidence>
<evidence type="ECO:0000256" key="2">
    <source>
        <dbReference type="ARBA" id="ARBA00022692"/>
    </source>
</evidence>
<evidence type="ECO:0000256" key="6">
    <source>
        <dbReference type="SAM" id="Coils"/>
    </source>
</evidence>
<name>A0A1V8M9T9_9GAMM</name>
<keyword evidence="11" id="KW-1185">Reference proteome</keyword>
<dbReference type="SMART" id="SM00287">
    <property type="entry name" value="SH3b"/>
    <property type="match status" value="1"/>
</dbReference>
<keyword evidence="5 7" id="KW-0472">Membrane</keyword>
<organism evidence="10 11">
    <name type="scientific">Methyloprofundus sedimenti</name>
    <dbReference type="NCBI Taxonomy" id="1420851"/>
    <lineage>
        <taxon>Bacteria</taxon>
        <taxon>Pseudomonadati</taxon>
        <taxon>Pseudomonadota</taxon>
        <taxon>Gammaproteobacteria</taxon>
        <taxon>Methylococcales</taxon>
        <taxon>Methylococcaceae</taxon>
        <taxon>Methyloprofundus</taxon>
    </lineage>
</organism>
<dbReference type="Gene3D" id="2.30.30.40">
    <property type="entry name" value="SH3 Domains"/>
    <property type="match status" value="1"/>
</dbReference>
<reference evidence="10 11" key="1">
    <citation type="submission" date="2015-12" db="EMBL/GenBank/DDBJ databases">
        <authorList>
            <person name="Shamseldin A."/>
            <person name="Moawad H."/>
            <person name="Abd El-Rahim W.M."/>
            <person name="Sadowsky M.J."/>
        </authorList>
    </citation>
    <scope>NUCLEOTIDE SEQUENCE [LARGE SCALE GENOMIC DNA]</scope>
    <source>
        <strain evidence="10 11">WF1</strain>
    </source>
</reference>
<evidence type="ECO:0000313" key="10">
    <source>
        <dbReference type="EMBL" id="OQK18329.1"/>
    </source>
</evidence>
<dbReference type="PROSITE" id="PS51781">
    <property type="entry name" value="SH3B"/>
    <property type="match status" value="1"/>
</dbReference>
<sequence length="223" mass="25550">MKYFFYIILTAFSCTNAFAETVYVSDNMKLTLRSGESNKHKIVKMISSGTKLELLNNNKDTGYSKVKTSQGLVGYLPTRFIQNKPINSWYLTKANQELELLKSENDQLKASLAEIQQNNSGSNTSDTELIKERDQLSTDLNDIRQTASNAIQLKQQRNELQERVVNVERELQQLKREKQALEDSTSQDWFLYGGILSFIGIFLGLLIPKISWQRKSHGSWDTL</sequence>
<evidence type="ECO:0000256" key="4">
    <source>
        <dbReference type="ARBA" id="ARBA00022989"/>
    </source>
</evidence>
<accession>A0A1V8M9T9</accession>
<keyword evidence="3 8" id="KW-0732">Signal</keyword>
<dbReference type="GO" id="GO:0016020">
    <property type="term" value="C:membrane"/>
    <property type="evidence" value="ECO:0007669"/>
    <property type="project" value="UniProtKB-SubCell"/>
</dbReference>
<feature type="coiled-coil region" evidence="6">
    <location>
        <begin position="143"/>
        <end position="187"/>
    </location>
</feature>
<feature type="domain" description="SH3b" evidence="9">
    <location>
        <begin position="19"/>
        <end position="85"/>
    </location>
</feature>